<dbReference type="GO" id="GO:0003700">
    <property type="term" value="F:DNA-binding transcription factor activity"/>
    <property type="evidence" value="ECO:0007669"/>
    <property type="project" value="InterPro"/>
</dbReference>
<feature type="compositionally biased region" description="Basic and acidic residues" evidence="7">
    <location>
        <begin position="320"/>
        <end position="337"/>
    </location>
</feature>
<keyword evidence="10" id="KW-1185">Reference proteome</keyword>
<comment type="subcellular location">
    <subcellularLocation>
        <location evidence="1">Nucleus</location>
    </subcellularLocation>
</comment>
<dbReference type="InterPro" id="IPR044787">
    <property type="entry name" value="HHO5-like"/>
</dbReference>
<keyword evidence="5" id="KW-0539">Nucleus</keyword>
<organism evidence="9 10">
    <name type="scientific">Vicia faba</name>
    <name type="common">Broad bean</name>
    <name type="synonym">Faba vulgaris</name>
    <dbReference type="NCBI Taxonomy" id="3906"/>
    <lineage>
        <taxon>Eukaryota</taxon>
        <taxon>Viridiplantae</taxon>
        <taxon>Streptophyta</taxon>
        <taxon>Embryophyta</taxon>
        <taxon>Tracheophyta</taxon>
        <taxon>Spermatophyta</taxon>
        <taxon>Magnoliopsida</taxon>
        <taxon>eudicotyledons</taxon>
        <taxon>Gunneridae</taxon>
        <taxon>Pentapetalae</taxon>
        <taxon>rosids</taxon>
        <taxon>fabids</taxon>
        <taxon>Fabales</taxon>
        <taxon>Fabaceae</taxon>
        <taxon>Papilionoideae</taxon>
        <taxon>50 kb inversion clade</taxon>
        <taxon>NPAAA clade</taxon>
        <taxon>Hologalegina</taxon>
        <taxon>IRL clade</taxon>
        <taxon>Fabeae</taxon>
        <taxon>Vicia</taxon>
    </lineage>
</organism>
<dbReference type="InterPro" id="IPR006447">
    <property type="entry name" value="Myb_dom_plants"/>
</dbReference>
<evidence type="ECO:0000256" key="4">
    <source>
        <dbReference type="ARBA" id="ARBA00023163"/>
    </source>
</evidence>
<dbReference type="PANTHER" id="PTHR31003:SF22">
    <property type="entry name" value="TRANSCRIPTION FACTOR HHO5"/>
    <property type="match status" value="1"/>
</dbReference>
<evidence type="ECO:0000256" key="7">
    <source>
        <dbReference type="SAM" id="MobiDB-lite"/>
    </source>
</evidence>
<sequence length="337" mass="37910">MGEVNLDLTLASVPKTVSNFLNEVSLTKDSSKKLSMLDDLVRRLEEEMNKVLAFKRELPLCILLVNDAIARLKDEKEKVRLLKMQDPVMMNDKSDNKMNWMSSVQLWTTQTKSKNEDGDRSVLQKSNGGGVFMAFNENTRVPLKEVSQVPSFSLVSEVSHGNSKTGCDRSSSGSSLLRVEIQNQQPQPPQPLLQSSRKQRRSWSSELHRRFVDALQQLGGAHAATPKQIREKMQVDGLTNDEVKSHLQKYRLHVRRFPVSSIEEANKLALYMIQDQDTSKGNLSESVSPQGPLTPILIGGSVKGLSSHGRNSVDAEDEQSDCRNWKDDQEQQQHEAE</sequence>
<dbReference type="Pfam" id="PF00249">
    <property type="entry name" value="Myb_DNA-binding"/>
    <property type="match status" value="1"/>
</dbReference>
<proteinExistence type="predicted"/>
<evidence type="ECO:0000259" key="8">
    <source>
        <dbReference type="PROSITE" id="PS51294"/>
    </source>
</evidence>
<dbReference type="PANTHER" id="PTHR31003">
    <property type="entry name" value="MYB FAMILY TRANSCRIPTION FACTOR"/>
    <property type="match status" value="1"/>
</dbReference>
<evidence type="ECO:0000256" key="2">
    <source>
        <dbReference type="ARBA" id="ARBA00023015"/>
    </source>
</evidence>
<keyword evidence="4" id="KW-0804">Transcription</keyword>
<feature type="compositionally biased region" description="Polar residues" evidence="7">
    <location>
        <begin position="279"/>
        <end position="291"/>
    </location>
</feature>
<evidence type="ECO:0000256" key="3">
    <source>
        <dbReference type="ARBA" id="ARBA00023125"/>
    </source>
</evidence>
<evidence type="ECO:0000256" key="1">
    <source>
        <dbReference type="ARBA" id="ARBA00004123"/>
    </source>
</evidence>
<dbReference type="AlphaFoldDB" id="A0AAV0YRS4"/>
<dbReference type="InterPro" id="IPR058673">
    <property type="entry name" value="HHO5-like_N"/>
</dbReference>
<evidence type="ECO:0000256" key="5">
    <source>
        <dbReference type="ARBA" id="ARBA00023242"/>
    </source>
</evidence>
<dbReference type="GO" id="GO:0003677">
    <property type="term" value="F:DNA binding"/>
    <property type="evidence" value="ECO:0007669"/>
    <property type="project" value="UniProtKB-KW"/>
</dbReference>
<dbReference type="PROSITE" id="PS51294">
    <property type="entry name" value="HTH_MYB"/>
    <property type="match status" value="1"/>
</dbReference>
<dbReference type="Pfam" id="PF26575">
    <property type="entry name" value="HHO5_N"/>
    <property type="match status" value="1"/>
</dbReference>
<dbReference type="GO" id="GO:0005634">
    <property type="term" value="C:nucleus"/>
    <property type="evidence" value="ECO:0007669"/>
    <property type="project" value="UniProtKB-SubCell"/>
</dbReference>
<feature type="region of interest" description="Disordered" evidence="7">
    <location>
        <begin position="279"/>
        <end position="337"/>
    </location>
</feature>
<keyword evidence="2" id="KW-0805">Transcription regulation</keyword>
<protein>
    <recommendedName>
        <fullName evidence="8">HTH myb-type domain-containing protein</fullName>
    </recommendedName>
</protein>
<dbReference type="NCBIfam" id="TIGR01557">
    <property type="entry name" value="myb_SHAQKYF"/>
    <property type="match status" value="1"/>
</dbReference>
<dbReference type="FunFam" id="1.10.10.60:FF:000002">
    <property type="entry name" value="Myb family transcription factor"/>
    <property type="match status" value="1"/>
</dbReference>
<evidence type="ECO:0000256" key="6">
    <source>
        <dbReference type="SAM" id="Coils"/>
    </source>
</evidence>
<evidence type="ECO:0000313" key="10">
    <source>
        <dbReference type="Proteomes" id="UP001157006"/>
    </source>
</evidence>
<reference evidence="9 10" key="1">
    <citation type="submission" date="2023-01" db="EMBL/GenBank/DDBJ databases">
        <authorList>
            <person name="Kreplak J."/>
        </authorList>
    </citation>
    <scope>NUCLEOTIDE SEQUENCE [LARGE SCALE GENOMIC DNA]</scope>
</reference>
<dbReference type="Gene3D" id="1.10.10.60">
    <property type="entry name" value="Homeodomain-like"/>
    <property type="match status" value="1"/>
</dbReference>
<keyword evidence="3" id="KW-0238">DNA-binding</keyword>
<dbReference type="InterPro" id="IPR009057">
    <property type="entry name" value="Homeodomain-like_sf"/>
</dbReference>
<gene>
    <name evidence="9" type="ORF">VFH_I365720</name>
</gene>
<evidence type="ECO:0000313" key="9">
    <source>
        <dbReference type="EMBL" id="CAI8588815.1"/>
    </source>
</evidence>
<keyword evidence="6" id="KW-0175">Coiled coil</keyword>
<name>A0AAV0YRS4_VICFA</name>
<accession>A0AAV0YRS4</accession>
<dbReference type="InterPro" id="IPR001005">
    <property type="entry name" value="SANT/Myb"/>
</dbReference>
<dbReference type="EMBL" id="OX451736">
    <property type="protein sequence ID" value="CAI8588815.1"/>
    <property type="molecule type" value="Genomic_DNA"/>
</dbReference>
<dbReference type="InterPro" id="IPR017930">
    <property type="entry name" value="Myb_dom"/>
</dbReference>
<dbReference type="Proteomes" id="UP001157006">
    <property type="component" value="Chromosome 1L"/>
</dbReference>
<feature type="domain" description="HTH myb-type" evidence="8">
    <location>
        <begin position="195"/>
        <end position="255"/>
    </location>
</feature>
<feature type="coiled-coil region" evidence="6">
    <location>
        <begin position="37"/>
        <end position="85"/>
    </location>
</feature>
<dbReference type="SUPFAM" id="SSF46689">
    <property type="entry name" value="Homeodomain-like"/>
    <property type="match status" value="1"/>
</dbReference>